<name>A0A0B2UP82_TOXCA</name>
<protein>
    <submittedName>
        <fullName evidence="2">Uncharacterized protein</fullName>
    </submittedName>
</protein>
<accession>A0A0B2UP82</accession>
<organism evidence="2 3">
    <name type="scientific">Toxocara canis</name>
    <name type="common">Canine roundworm</name>
    <dbReference type="NCBI Taxonomy" id="6265"/>
    <lineage>
        <taxon>Eukaryota</taxon>
        <taxon>Metazoa</taxon>
        <taxon>Ecdysozoa</taxon>
        <taxon>Nematoda</taxon>
        <taxon>Chromadorea</taxon>
        <taxon>Rhabditida</taxon>
        <taxon>Spirurina</taxon>
        <taxon>Ascaridomorpha</taxon>
        <taxon>Ascaridoidea</taxon>
        <taxon>Toxocaridae</taxon>
        <taxon>Toxocara</taxon>
    </lineage>
</organism>
<sequence length="408" mass="45803">MATKGSDGGACSHVVEQRSTVEEKNNRTLANTVERNRFGRGTHTQSTQLPPEGCGKAKAMEDEQQMTRYASSLPEHIPRGQTRRLASAFELMAEEAIAGKDLEHRFRKAKRFPRHQSLPSRNDIHIECDRYGTLRKAQLDDSFLELQYSDDENCYICHPELQQDIAHDDNGAISACKHNWKPMLETQYVEIGGTPNVHYIANRLENAKMKNSCGSFTYLTSTTPLNSINQLTESRRYASLLDGSSKNPKLGYDLATVAMDYGVSEVVRYPSETGCYGDEHLTSIGTNNVYLYAKNEKKYKELNDVQQRDGRYYELPTEKGRLQSADNTSVEKDLAAFAHGKIIKVCDQHIGGSIQDQDMNIGQAMDQEHMTDNDTSATSLFHCADPNEMSHRFICAGKALKYCCAGMK</sequence>
<dbReference type="EMBL" id="JPKZ01022847">
    <property type="protein sequence ID" value="KHN70927.1"/>
    <property type="molecule type" value="Genomic_DNA"/>
</dbReference>
<proteinExistence type="predicted"/>
<evidence type="ECO:0000313" key="2">
    <source>
        <dbReference type="EMBL" id="KHN70927.1"/>
    </source>
</evidence>
<comment type="caution">
    <text evidence="2">The sequence shown here is derived from an EMBL/GenBank/DDBJ whole genome shotgun (WGS) entry which is preliminary data.</text>
</comment>
<gene>
    <name evidence="2" type="ORF">Tcan_12055</name>
</gene>
<dbReference type="AlphaFoldDB" id="A0A0B2UP82"/>
<dbReference type="Proteomes" id="UP000031036">
    <property type="component" value="Unassembled WGS sequence"/>
</dbReference>
<evidence type="ECO:0000256" key="1">
    <source>
        <dbReference type="SAM" id="MobiDB-lite"/>
    </source>
</evidence>
<evidence type="ECO:0000313" key="3">
    <source>
        <dbReference type="Proteomes" id="UP000031036"/>
    </source>
</evidence>
<feature type="region of interest" description="Disordered" evidence="1">
    <location>
        <begin position="1"/>
        <end position="23"/>
    </location>
</feature>
<reference evidence="2 3" key="1">
    <citation type="submission" date="2014-11" db="EMBL/GenBank/DDBJ databases">
        <title>Genetic blueprint of the zoonotic pathogen Toxocara canis.</title>
        <authorList>
            <person name="Zhu X.-Q."/>
            <person name="Korhonen P.K."/>
            <person name="Cai H."/>
            <person name="Young N.D."/>
            <person name="Nejsum P."/>
            <person name="von Samson-Himmelstjerna G."/>
            <person name="Boag P.R."/>
            <person name="Tan P."/>
            <person name="Li Q."/>
            <person name="Min J."/>
            <person name="Yang Y."/>
            <person name="Wang X."/>
            <person name="Fang X."/>
            <person name="Hall R.S."/>
            <person name="Hofmann A."/>
            <person name="Sternberg P.W."/>
            <person name="Jex A.R."/>
            <person name="Gasser R.B."/>
        </authorList>
    </citation>
    <scope>NUCLEOTIDE SEQUENCE [LARGE SCALE GENOMIC DNA]</scope>
    <source>
        <strain evidence="2">PN_DK_2014</strain>
    </source>
</reference>
<keyword evidence="3" id="KW-1185">Reference proteome</keyword>